<sequence length="207" mass="23703">MTSIEPQRRRAPEERPTQILDAAFHEFGERGLAGARLDDIAKRAQVAKGTIYLYFPTKEALFREMVHTTIVAALAEAEASQASLVAESAEAQLRRLGQGWWVFLRTDRVQVLQRLVSLELGQFPDLMQFYADEVIARGRRLVSGIIARGVERGEFREVDPQLAARMFSSIWMSHSTWCARREFHKTLGSDEQVLDEMLEFYLYALRP</sequence>
<evidence type="ECO:0000259" key="5">
    <source>
        <dbReference type="PROSITE" id="PS50977"/>
    </source>
</evidence>
<dbReference type="PRINTS" id="PR00455">
    <property type="entry name" value="HTHTETR"/>
</dbReference>
<protein>
    <submittedName>
        <fullName evidence="6">TetR/AcrR family transcriptional regulator</fullName>
    </submittedName>
</protein>
<dbReference type="InterPro" id="IPR009057">
    <property type="entry name" value="Homeodomain-like_sf"/>
</dbReference>
<evidence type="ECO:0000313" key="7">
    <source>
        <dbReference type="Proteomes" id="UP000500938"/>
    </source>
</evidence>
<dbReference type="InterPro" id="IPR050109">
    <property type="entry name" value="HTH-type_TetR-like_transc_reg"/>
</dbReference>
<evidence type="ECO:0000256" key="4">
    <source>
        <dbReference type="PROSITE-ProRule" id="PRU00335"/>
    </source>
</evidence>
<dbReference type="Pfam" id="PF14246">
    <property type="entry name" value="TetR_C_7"/>
    <property type="match status" value="1"/>
</dbReference>
<evidence type="ECO:0000313" key="6">
    <source>
        <dbReference type="EMBL" id="QJR36257.1"/>
    </source>
</evidence>
<gene>
    <name evidence="6" type="ORF">HKW67_12450</name>
</gene>
<evidence type="ECO:0000256" key="3">
    <source>
        <dbReference type="ARBA" id="ARBA00023163"/>
    </source>
</evidence>
<dbReference type="GO" id="GO:0000976">
    <property type="term" value="F:transcription cis-regulatory region binding"/>
    <property type="evidence" value="ECO:0007669"/>
    <property type="project" value="TreeGrafter"/>
</dbReference>
<dbReference type="AlphaFoldDB" id="A0A6M4IRW8"/>
<dbReference type="FunFam" id="1.10.10.60:FF:000141">
    <property type="entry name" value="TetR family transcriptional regulator"/>
    <property type="match status" value="1"/>
</dbReference>
<reference evidence="6 7" key="1">
    <citation type="submission" date="2020-05" db="EMBL/GenBank/DDBJ databases">
        <title>Complete genome sequence of Gemmatimonas greenlandica TET16.</title>
        <authorList>
            <person name="Zeng Y."/>
        </authorList>
    </citation>
    <scope>NUCLEOTIDE SEQUENCE [LARGE SCALE GENOMIC DNA]</scope>
    <source>
        <strain evidence="6 7">TET16</strain>
    </source>
</reference>
<dbReference type="KEGG" id="ggr:HKW67_12450"/>
<dbReference type="Gene3D" id="1.10.357.10">
    <property type="entry name" value="Tetracycline Repressor, domain 2"/>
    <property type="match status" value="1"/>
</dbReference>
<dbReference type="PANTHER" id="PTHR30055">
    <property type="entry name" value="HTH-TYPE TRANSCRIPTIONAL REGULATOR RUTR"/>
    <property type="match status" value="1"/>
</dbReference>
<organism evidence="6 7">
    <name type="scientific">Gemmatimonas groenlandica</name>
    <dbReference type="NCBI Taxonomy" id="2732249"/>
    <lineage>
        <taxon>Bacteria</taxon>
        <taxon>Pseudomonadati</taxon>
        <taxon>Gemmatimonadota</taxon>
        <taxon>Gemmatimonadia</taxon>
        <taxon>Gemmatimonadales</taxon>
        <taxon>Gemmatimonadaceae</taxon>
        <taxon>Gemmatimonas</taxon>
    </lineage>
</organism>
<keyword evidence="3" id="KW-0804">Transcription</keyword>
<keyword evidence="1" id="KW-0805">Transcription regulation</keyword>
<dbReference type="PROSITE" id="PS50977">
    <property type="entry name" value="HTH_TETR_2"/>
    <property type="match status" value="1"/>
</dbReference>
<accession>A0A6M4IRW8</accession>
<keyword evidence="7" id="KW-1185">Reference proteome</keyword>
<evidence type="ECO:0000256" key="2">
    <source>
        <dbReference type="ARBA" id="ARBA00023125"/>
    </source>
</evidence>
<dbReference type="InterPro" id="IPR039536">
    <property type="entry name" value="TetR_C_Proteobacteria"/>
</dbReference>
<dbReference type="PANTHER" id="PTHR30055:SF234">
    <property type="entry name" value="HTH-TYPE TRANSCRIPTIONAL REGULATOR BETI"/>
    <property type="match status" value="1"/>
</dbReference>
<dbReference type="InterPro" id="IPR036271">
    <property type="entry name" value="Tet_transcr_reg_TetR-rel_C_sf"/>
</dbReference>
<evidence type="ECO:0000256" key="1">
    <source>
        <dbReference type="ARBA" id="ARBA00023015"/>
    </source>
</evidence>
<dbReference type="Pfam" id="PF00440">
    <property type="entry name" value="TetR_N"/>
    <property type="match status" value="1"/>
</dbReference>
<dbReference type="GO" id="GO:0003700">
    <property type="term" value="F:DNA-binding transcription factor activity"/>
    <property type="evidence" value="ECO:0007669"/>
    <property type="project" value="TreeGrafter"/>
</dbReference>
<dbReference type="RefSeq" id="WP_171225692.1">
    <property type="nucleotide sequence ID" value="NZ_CP053085.1"/>
</dbReference>
<name>A0A6M4IRW8_9BACT</name>
<dbReference type="SUPFAM" id="SSF48498">
    <property type="entry name" value="Tetracyclin repressor-like, C-terminal domain"/>
    <property type="match status" value="1"/>
</dbReference>
<dbReference type="Proteomes" id="UP000500938">
    <property type="component" value="Chromosome"/>
</dbReference>
<keyword evidence="2 4" id="KW-0238">DNA-binding</keyword>
<feature type="domain" description="HTH tetR-type" evidence="5">
    <location>
        <begin position="13"/>
        <end position="73"/>
    </location>
</feature>
<proteinExistence type="predicted"/>
<dbReference type="SUPFAM" id="SSF46689">
    <property type="entry name" value="Homeodomain-like"/>
    <property type="match status" value="1"/>
</dbReference>
<dbReference type="EMBL" id="CP053085">
    <property type="protein sequence ID" value="QJR36257.1"/>
    <property type="molecule type" value="Genomic_DNA"/>
</dbReference>
<feature type="DNA-binding region" description="H-T-H motif" evidence="4">
    <location>
        <begin position="36"/>
        <end position="55"/>
    </location>
</feature>
<dbReference type="InterPro" id="IPR001647">
    <property type="entry name" value="HTH_TetR"/>
</dbReference>